<feature type="domain" description="Aminoglycoside phosphotransferase" evidence="1">
    <location>
        <begin position="84"/>
        <end position="244"/>
    </location>
</feature>
<sequence length="357" mass="38275">MAADSETTPSDPRAVPEVGAVMERHGLGSLASGAVTFPGRNDNWAGVTSTGVWVFVKKIDGPGAAGRFGRSLSFTRLPPADAAVDSPSCIAFDEASHVLVFELLEGAVSGGNLERQKLFTPAMARDAGRVVGRLHHMPVVDGTLDTTAYAWPPLDGLKALTMGEFAVCSGAQLELFGLLQKDAPLVRSVANLAAVSQKAALTPAHCDLRLDQFLVRHERLYLCDWEELRVEDPARDVGAFVGEWVHRCVHAIALKGPATDETIISSGVQALENRRPFLLAFWRGYQEAGEVTDPGLVSRATAFAGWHLLDRIRATNADRARLRALDRAGIGIARRLLYAPDLFCGILGLSSSQKGAS</sequence>
<dbReference type="EMBL" id="BAABCE010000038">
    <property type="protein sequence ID" value="GAA3595517.1"/>
    <property type="molecule type" value="Genomic_DNA"/>
</dbReference>
<protein>
    <recommendedName>
        <fullName evidence="1">Aminoglycoside phosphotransferase domain-containing protein</fullName>
    </recommendedName>
</protein>
<dbReference type="InterPro" id="IPR002575">
    <property type="entry name" value="Aminoglycoside_PTrfase"/>
</dbReference>
<dbReference type="Pfam" id="PF01636">
    <property type="entry name" value="APH"/>
    <property type="match status" value="1"/>
</dbReference>
<accession>A0ABP6Z0C3</accession>
<dbReference type="NCBIfam" id="NF038156">
    <property type="entry name" value="lant_syn_V_LxmK"/>
    <property type="match status" value="1"/>
</dbReference>
<dbReference type="RefSeq" id="WP_346186741.1">
    <property type="nucleotide sequence ID" value="NZ_BAABCE010000038.1"/>
</dbReference>
<evidence type="ECO:0000259" key="1">
    <source>
        <dbReference type="Pfam" id="PF01636"/>
    </source>
</evidence>
<evidence type="ECO:0000313" key="2">
    <source>
        <dbReference type="EMBL" id="GAA3595517.1"/>
    </source>
</evidence>
<keyword evidence="3" id="KW-1185">Reference proteome</keyword>
<comment type="caution">
    <text evidence="2">The sequence shown here is derived from an EMBL/GenBank/DDBJ whole genome shotgun (WGS) entry which is preliminary data.</text>
</comment>
<name>A0ABP6Z0C3_9ACTN</name>
<dbReference type="Proteomes" id="UP001500707">
    <property type="component" value="Unassembled WGS sequence"/>
</dbReference>
<organism evidence="2 3">
    <name type="scientific">Streptomyces osmaniensis</name>
    <dbReference type="NCBI Taxonomy" id="593134"/>
    <lineage>
        <taxon>Bacteria</taxon>
        <taxon>Bacillati</taxon>
        <taxon>Actinomycetota</taxon>
        <taxon>Actinomycetes</taxon>
        <taxon>Kitasatosporales</taxon>
        <taxon>Streptomycetaceae</taxon>
        <taxon>Streptomyces</taxon>
    </lineage>
</organism>
<proteinExistence type="predicted"/>
<evidence type="ECO:0000313" key="3">
    <source>
        <dbReference type="Proteomes" id="UP001500707"/>
    </source>
</evidence>
<gene>
    <name evidence="2" type="ORF">GCM10022295_90900</name>
</gene>
<reference evidence="3" key="1">
    <citation type="journal article" date="2019" name="Int. J. Syst. Evol. Microbiol.">
        <title>The Global Catalogue of Microorganisms (GCM) 10K type strain sequencing project: providing services to taxonomists for standard genome sequencing and annotation.</title>
        <authorList>
            <consortium name="The Broad Institute Genomics Platform"/>
            <consortium name="The Broad Institute Genome Sequencing Center for Infectious Disease"/>
            <person name="Wu L."/>
            <person name="Ma J."/>
        </authorList>
    </citation>
    <scope>NUCLEOTIDE SEQUENCE [LARGE SCALE GENOMIC DNA]</scope>
    <source>
        <strain evidence="3">JCM 17656</strain>
    </source>
</reference>